<evidence type="ECO:0000313" key="2">
    <source>
        <dbReference type="Proteomes" id="UP000182063"/>
    </source>
</evidence>
<gene>
    <name evidence="1" type="ORF">BSL82_09300</name>
</gene>
<dbReference type="Proteomes" id="UP000182063">
    <property type="component" value="Chromosome"/>
</dbReference>
<reference evidence="2" key="1">
    <citation type="submission" date="2016-11" db="EMBL/GenBank/DDBJ databases">
        <title>Complete Genome Sequence of alachlor-degrading Sphingomonas sp. strain JJ-A5.</title>
        <authorList>
            <person name="Lee H."/>
            <person name="Ka J.-O."/>
        </authorList>
    </citation>
    <scope>NUCLEOTIDE SEQUENCE [LARGE SCALE GENOMIC DNA]</scope>
    <source>
        <strain evidence="2">JJ-A5</strain>
    </source>
</reference>
<organism evidence="1 2">
    <name type="scientific">Tardibacter chloracetimidivorans</name>
    <dbReference type="NCBI Taxonomy" id="1921510"/>
    <lineage>
        <taxon>Bacteria</taxon>
        <taxon>Pseudomonadati</taxon>
        <taxon>Pseudomonadota</taxon>
        <taxon>Alphaproteobacteria</taxon>
        <taxon>Sphingomonadales</taxon>
        <taxon>Sphingomonadaceae</taxon>
        <taxon>Tardibacter</taxon>
    </lineage>
</organism>
<name>A0A1L3ZV53_9SPHN</name>
<dbReference type="EMBL" id="CP018221">
    <property type="protein sequence ID" value="API59480.1"/>
    <property type="molecule type" value="Genomic_DNA"/>
</dbReference>
<dbReference type="STRING" id="1921510.BSL82_09300"/>
<proteinExistence type="predicted"/>
<protein>
    <recommendedName>
        <fullName evidence="3">DUF4926 domain-containing protein</fullName>
    </recommendedName>
</protein>
<sequence>MRLGERVRLTDAVEGFPVGTFGLIVGRCLDGSAYTVELSHRQRVEVTALQIAPAPEEALSHAA</sequence>
<dbReference type="KEGG" id="sphj:BSL82_09300"/>
<evidence type="ECO:0008006" key="3">
    <source>
        <dbReference type="Google" id="ProtNLM"/>
    </source>
</evidence>
<dbReference type="RefSeq" id="WP_072597079.1">
    <property type="nucleotide sequence ID" value="NZ_CP018221.1"/>
</dbReference>
<evidence type="ECO:0000313" key="1">
    <source>
        <dbReference type="EMBL" id="API59480.1"/>
    </source>
</evidence>
<accession>A0A1L3ZV53</accession>
<dbReference type="AlphaFoldDB" id="A0A1L3ZV53"/>
<keyword evidence="2" id="KW-1185">Reference proteome</keyword>